<dbReference type="CDD" id="cd06261">
    <property type="entry name" value="TM_PBP2"/>
    <property type="match status" value="1"/>
</dbReference>
<feature type="transmembrane region" description="Helical" evidence="7">
    <location>
        <begin position="112"/>
        <end position="131"/>
    </location>
</feature>
<evidence type="ECO:0000259" key="9">
    <source>
        <dbReference type="PROSITE" id="PS50928"/>
    </source>
</evidence>
<evidence type="ECO:0000256" key="7">
    <source>
        <dbReference type="RuleBase" id="RU363032"/>
    </source>
</evidence>
<dbReference type="EMBL" id="CP020440">
    <property type="protein sequence ID" value="ARC35125.1"/>
    <property type="molecule type" value="Genomic_DNA"/>
</dbReference>
<geneLocation type="plasmid" evidence="10 11">
    <name>unnamed2</name>
</geneLocation>
<evidence type="ECO:0000313" key="10">
    <source>
        <dbReference type="EMBL" id="ARC35125.1"/>
    </source>
</evidence>
<dbReference type="Gene3D" id="1.10.3720.10">
    <property type="entry name" value="MetI-like"/>
    <property type="match status" value="1"/>
</dbReference>
<organism evidence="10 11">
    <name type="scientific">Paracoccus yeei</name>
    <dbReference type="NCBI Taxonomy" id="147645"/>
    <lineage>
        <taxon>Bacteria</taxon>
        <taxon>Pseudomonadati</taxon>
        <taxon>Pseudomonadota</taxon>
        <taxon>Alphaproteobacteria</taxon>
        <taxon>Rhodobacterales</taxon>
        <taxon>Paracoccaceae</taxon>
        <taxon>Paracoccus</taxon>
    </lineage>
</organism>
<dbReference type="PANTHER" id="PTHR30151:SF38">
    <property type="entry name" value="ALIPHATIC SULFONATES TRANSPORT PERMEASE PROTEIN SSUC-RELATED"/>
    <property type="match status" value="1"/>
</dbReference>
<dbReference type="Proteomes" id="UP000191257">
    <property type="component" value="Plasmid unnamed2"/>
</dbReference>
<feature type="compositionally biased region" description="Low complexity" evidence="8">
    <location>
        <begin position="18"/>
        <end position="28"/>
    </location>
</feature>
<protein>
    <recommendedName>
        <fullName evidence="9">ABC transmembrane type-1 domain-containing protein</fullName>
    </recommendedName>
</protein>
<dbReference type="GO" id="GO:0055085">
    <property type="term" value="P:transmembrane transport"/>
    <property type="evidence" value="ECO:0007669"/>
    <property type="project" value="InterPro"/>
</dbReference>
<dbReference type="SUPFAM" id="SSF161098">
    <property type="entry name" value="MetI-like"/>
    <property type="match status" value="1"/>
</dbReference>
<comment type="subcellular location">
    <subcellularLocation>
        <location evidence="1 7">Cell membrane</location>
        <topology evidence="1 7">Multi-pass membrane protein</topology>
    </subcellularLocation>
</comment>
<evidence type="ECO:0000256" key="4">
    <source>
        <dbReference type="ARBA" id="ARBA00022692"/>
    </source>
</evidence>
<keyword evidence="4 7" id="KW-0812">Transmembrane</keyword>
<reference evidence="10" key="1">
    <citation type="submission" date="2017-12" db="EMBL/GenBank/DDBJ databases">
        <title>FDA dAtabase for Regulatory Grade micrObial Sequences (FDA-ARGOS): Supporting development and validation of Infectious Disease Dx tests.</title>
        <authorList>
            <person name="Campos J."/>
            <person name="Goldberg B."/>
            <person name="Tallon L."/>
            <person name="Sadzewicz L."/>
            <person name="Sengamalay N."/>
            <person name="Ott S."/>
            <person name="Godinez A."/>
            <person name="Nagaraj S."/>
            <person name="Vyas G."/>
            <person name="Aluvathingal J."/>
            <person name="Nadendla S."/>
            <person name="Geyer C."/>
            <person name="Nandy P."/>
            <person name="Hobson J."/>
            <person name="Sichtig H."/>
        </authorList>
    </citation>
    <scope>NUCLEOTIDE SEQUENCE</scope>
    <source>
        <strain evidence="10">FDAARGOS_252</strain>
        <plasmid evidence="10">unnamed2</plasmid>
    </source>
</reference>
<feature type="transmembrane region" description="Helical" evidence="7">
    <location>
        <begin position="169"/>
        <end position="190"/>
    </location>
</feature>
<feature type="transmembrane region" description="Helical" evidence="7">
    <location>
        <begin position="210"/>
        <end position="232"/>
    </location>
</feature>
<dbReference type="KEGG" id="pye:A6J80_01085"/>
<evidence type="ECO:0000256" key="5">
    <source>
        <dbReference type="ARBA" id="ARBA00022989"/>
    </source>
</evidence>
<keyword evidence="6 7" id="KW-0472">Membrane</keyword>
<feature type="region of interest" description="Disordered" evidence="8">
    <location>
        <begin position="1"/>
        <end position="33"/>
    </location>
</feature>
<evidence type="ECO:0000256" key="8">
    <source>
        <dbReference type="SAM" id="MobiDB-lite"/>
    </source>
</evidence>
<feature type="transmembrane region" description="Helical" evidence="7">
    <location>
        <begin position="143"/>
        <end position="163"/>
    </location>
</feature>
<keyword evidence="11" id="KW-1185">Reference proteome</keyword>
<keyword evidence="5 7" id="KW-1133">Transmembrane helix</keyword>
<dbReference type="InterPro" id="IPR035906">
    <property type="entry name" value="MetI-like_sf"/>
</dbReference>
<feature type="transmembrane region" description="Helical" evidence="7">
    <location>
        <begin position="54"/>
        <end position="74"/>
    </location>
</feature>
<evidence type="ECO:0000256" key="2">
    <source>
        <dbReference type="ARBA" id="ARBA00022448"/>
    </source>
</evidence>
<feature type="transmembrane region" description="Helical" evidence="7">
    <location>
        <begin position="267"/>
        <end position="286"/>
    </location>
</feature>
<feature type="domain" description="ABC transmembrane type-1" evidence="9">
    <location>
        <begin position="105"/>
        <end position="285"/>
    </location>
</feature>
<evidence type="ECO:0000256" key="3">
    <source>
        <dbReference type="ARBA" id="ARBA00022475"/>
    </source>
</evidence>
<comment type="similarity">
    <text evidence="7">Belongs to the binding-protein-dependent transport system permease family.</text>
</comment>
<dbReference type="PROSITE" id="PS50928">
    <property type="entry name" value="ABC_TM1"/>
    <property type="match status" value="1"/>
</dbReference>
<feature type="compositionally biased region" description="Basic residues" evidence="8">
    <location>
        <begin position="1"/>
        <end position="10"/>
    </location>
</feature>
<name>A0A1V0GMR2_9RHOB</name>
<sequence length="298" mass="32186">MTTRASRKSKATSSVACRPLGGLPGPRSGRLHNVEIGKQPAPPPLMRALASLPAGRLGAGVVAVGSMLLIWHVMSLYFRPWVPDIGATLTAIGQQLQSPGFWDNFVLTLGRVLTAFVAASVVGAAIGLLIGLNERAEAFFQPLLALALAVPDPVYIIFAILALGTGETAGFVALTIAVVPFVTNIVRSNVHARDRALDEMAQIYHLPRPVRLMAVLVPQLVPALLTAMRFSFALSWKLVVVVEAIGQPNGIGSAIFHSFRQLRMREVAAIAIIFIITMQLLERGVLGRIEKRLLRWRD</sequence>
<evidence type="ECO:0000256" key="1">
    <source>
        <dbReference type="ARBA" id="ARBA00004651"/>
    </source>
</evidence>
<keyword evidence="2 7" id="KW-0813">Transport</keyword>
<dbReference type="Pfam" id="PF00528">
    <property type="entry name" value="BPD_transp_1"/>
    <property type="match status" value="1"/>
</dbReference>
<keyword evidence="3" id="KW-1003">Cell membrane</keyword>
<dbReference type="InterPro" id="IPR000515">
    <property type="entry name" value="MetI-like"/>
</dbReference>
<dbReference type="GO" id="GO:0005886">
    <property type="term" value="C:plasma membrane"/>
    <property type="evidence" value="ECO:0007669"/>
    <property type="project" value="UniProtKB-SubCell"/>
</dbReference>
<accession>A0A1V0GMR2</accession>
<keyword evidence="10" id="KW-0614">Plasmid</keyword>
<gene>
    <name evidence="10" type="ORF">A6J80_01085</name>
</gene>
<proteinExistence type="inferred from homology"/>
<evidence type="ECO:0000256" key="6">
    <source>
        <dbReference type="ARBA" id="ARBA00023136"/>
    </source>
</evidence>
<dbReference type="PANTHER" id="PTHR30151">
    <property type="entry name" value="ALKANE SULFONATE ABC TRANSPORTER-RELATED, MEMBRANE SUBUNIT"/>
    <property type="match status" value="1"/>
</dbReference>
<evidence type="ECO:0000313" key="11">
    <source>
        <dbReference type="Proteomes" id="UP000191257"/>
    </source>
</evidence>
<dbReference type="AlphaFoldDB" id="A0A1V0GMR2"/>